<feature type="compositionally biased region" description="Low complexity" evidence="1">
    <location>
        <begin position="138"/>
        <end position="157"/>
    </location>
</feature>
<evidence type="ECO:0000313" key="3">
    <source>
        <dbReference type="EMBL" id="KAJ6810009.1"/>
    </source>
</evidence>
<name>A0AAX6DK45_IRIPA</name>
<proteinExistence type="predicted"/>
<evidence type="ECO:0000256" key="1">
    <source>
        <dbReference type="SAM" id="MobiDB-lite"/>
    </source>
</evidence>
<feature type="region of interest" description="Disordered" evidence="1">
    <location>
        <begin position="101"/>
        <end position="162"/>
    </location>
</feature>
<dbReference type="AlphaFoldDB" id="A0AAX6DK45"/>
<comment type="caution">
    <text evidence="2">The sequence shown here is derived from an EMBL/GenBank/DDBJ whole genome shotgun (WGS) entry which is preliminary data.</text>
</comment>
<feature type="region of interest" description="Disordered" evidence="1">
    <location>
        <begin position="28"/>
        <end position="51"/>
    </location>
</feature>
<protein>
    <submittedName>
        <fullName evidence="2">Leucine-rich repeat extensin-like protein 3</fullName>
    </submittedName>
</protein>
<organism evidence="2 4">
    <name type="scientific">Iris pallida</name>
    <name type="common">Sweet iris</name>
    <dbReference type="NCBI Taxonomy" id="29817"/>
    <lineage>
        <taxon>Eukaryota</taxon>
        <taxon>Viridiplantae</taxon>
        <taxon>Streptophyta</taxon>
        <taxon>Embryophyta</taxon>
        <taxon>Tracheophyta</taxon>
        <taxon>Spermatophyta</taxon>
        <taxon>Magnoliopsida</taxon>
        <taxon>Liliopsida</taxon>
        <taxon>Asparagales</taxon>
        <taxon>Iridaceae</taxon>
        <taxon>Iridoideae</taxon>
        <taxon>Irideae</taxon>
        <taxon>Iris</taxon>
    </lineage>
</organism>
<accession>A0AAX6DK45</accession>
<reference evidence="2" key="1">
    <citation type="journal article" date="2023" name="GigaByte">
        <title>Genome assembly of the bearded iris, Iris pallida Lam.</title>
        <authorList>
            <person name="Bruccoleri R.E."/>
            <person name="Oakeley E.J."/>
            <person name="Faust A.M.E."/>
            <person name="Altorfer M."/>
            <person name="Dessus-Babus S."/>
            <person name="Burckhardt D."/>
            <person name="Oertli M."/>
            <person name="Naumann U."/>
            <person name="Petersen F."/>
            <person name="Wong J."/>
        </authorList>
    </citation>
    <scope>NUCLEOTIDE SEQUENCE</scope>
    <source>
        <strain evidence="2">GSM-AAB239-AS_SAM_17_03QT</strain>
    </source>
</reference>
<keyword evidence="4" id="KW-1185">Reference proteome</keyword>
<gene>
    <name evidence="3" type="ORF">M6B38_157300</name>
    <name evidence="2" type="ORF">M6B38_242045</name>
</gene>
<evidence type="ECO:0000313" key="2">
    <source>
        <dbReference type="EMBL" id="KAJ6792157.1"/>
    </source>
</evidence>
<reference evidence="2" key="2">
    <citation type="submission" date="2023-04" db="EMBL/GenBank/DDBJ databases">
        <authorList>
            <person name="Bruccoleri R.E."/>
            <person name="Oakeley E.J."/>
            <person name="Faust A.-M."/>
            <person name="Dessus-Babus S."/>
            <person name="Altorfer M."/>
            <person name="Burckhardt D."/>
            <person name="Oertli M."/>
            <person name="Naumann U."/>
            <person name="Petersen F."/>
            <person name="Wong J."/>
        </authorList>
    </citation>
    <scope>NUCLEOTIDE SEQUENCE</scope>
    <source>
        <strain evidence="2">GSM-AAB239-AS_SAM_17_03QT</strain>
        <tissue evidence="2">Leaf</tissue>
    </source>
</reference>
<sequence length="239" mass="26377">MSVILSVFIPSYSTNLQTTNQIMCLTRTRSTESPSSTNCRPADLDQTPAPPGRPLDPAIFRPSRHLFLLLFLPSSHNRLTLIITTTRIAQIITTSANTTTTTTVTPNATKQSQTKTHTYSHHRVFSSMYRSRSRMPPRSRAPAAASLPPSHSSPSPANLDVTSTIGRHSRVHLESVDTEHSSILCNATRRALARVARPTPCSWRPPVTSSHLKTATPSRFRRSCSPYDSLALFLASYEP</sequence>
<dbReference type="EMBL" id="JANAVB010044023">
    <property type="protein sequence ID" value="KAJ6792157.1"/>
    <property type="molecule type" value="Genomic_DNA"/>
</dbReference>
<dbReference type="EMBL" id="JANAVB010032619">
    <property type="protein sequence ID" value="KAJ6810009.1"/>
    <property type="molecule type" value="Genomic_DNA"/>
</dbReference>
<dbReference type="Proteomes" id="UP001140949">
    <property type="component" value="Unassembled WGS sequence"/>
</dbReference>
<evidence type="ECO:0000313" key="4">
    <source>
        <dbReference type="Proteomes" id="UP001140949"/>
    </source>
</evidence>
<feature type="compositionally biased region" description="Low complexity" evidence="1">
    <location>
        <begin position="28"/>
        <end position="37"/>
    </location>
</feature>